<name>A0AAP0N5U1_LIQFO</name>
<evidence type="ECO:0000256" key="6">
    <source>
        <dbReference type="SAM" id="MobiDB-lite"/>
    </source>
</evidence>
<dbReference type="FunFam" id="3.40.1810.10:FF:000006">
    <property type="entry name" value="Agamous-like MADS-box protein AGL62"/>
    <property type="match status" value="1"/>
</dbReference>
<dbReference type="SMART" id="SM00432">
    <property type="entry name" value="MADS"/>
    <property type="match status" value="1"/>
</dbReference>
<dbReference type="Pfam" id="PF00319">
    <property type="entry name" value="SRF-TF"/>
    <property type="match status" value="1"/>
</dbReference>
<dbReference type="InterPro" id="IPR033896">
    <property type="entry name" value="MEF2-like_N"/>
</dbReference>
<dbReference type="InterPro" id="IPR002100">
    <property type="entry name" value="TF_MADSbox"/>
</dbReference>
<keyword evidence="4" id="KW-0804">Transcription</keyword>
<dbReference type="Gene3D" id="3.40.1810.10">
    <property type="entry name" value="Transcription factor, MADS-box"/>
    <property type="match status" value="1"/>
</dbReference>
<dbReference type="InterPro" id="IPR036879">
    <property type="entry name" value="TF_MADSbox_sf"/>
</dbReference>
<keyword evidence="5" id="KW-0539">Nucleus</keyword>
<dbReference type="PRINTS" id="PR00404">
    <property type="entry name" value="MADSDOMAIN"/>
</dbReference>
<proteinExistence type="predicted"/>
<dbReference type="Proteomes" id="UP001415857">
    <property type="component" value="Unassembled WGS sequence"/>
</dbReference>
<sequence length="236" mass="26339">MGRRKIEIKKIENKIARQVCFSKRRSSLFRRANELCVWCDAEIAVIAFSPGKQAFSIGYPSVDSVLNRYLSEGSSQDTQAWPHDDDVEKYLQEALRELEAEKVLAEKEDEAKGEGEGEGEGEAGFWWDTPIENLGLKELKKFMAALKKLKKKVVIRVNEERIANDETMIQSTPPSVNETMIGNAASPAVNEAIIESMFPSVNETTMMMGALSPSDFLPADNDDPHYYGLGAGLLQF</sequence>
<evidence type="ECO:0000259" key="7">
    <source>
        <dbReference type="PROSITE" id="PS50066"/>
    </source>
</evidence>
<dbReference type="GO" id="GO:0045944">
    <property type="term" value="P:positive regulation of transcription by RNA polymerase II"/>
    <property type="evidence" value="ECO:0007669"/>
    <property type="project" value="InterPro"/>
</dbReference>
<dbReference type="PROSITE" id="PS50066">
    <property type="entry name" value="MADS_BOX_2"/>
    <property type="match status" value="1"/>
</dbReference>
<keyword evidence="9" id="KW-1185">Reference proteome</keyword>
<dbReference type="GO" id="GO:0005634">
    <property type="term" value="C:nucleus"/>
    <property type="evidence" value="ECO:0007669"/>
    <property type="project" value="UniProtKB-SubCell"/>
</dbReference>
<feature type="compositionally biased region" description="Basic and acidic residues" evidence="6">
    <location>
        <begin position="105"/>
        <end position="115"/>
    </location>
</feature>
<dbReference type="PANTHER" id="PTHR11945">
    <property type="entry name" value="MADS BOX PROTEIN"/>
    <property type="match status" value="1"/>
</dbReference>
<keyword evidence="2" id="KW-0805">Transcription regulation</keyword>
<comment type="caution">
    <text evidence="8">The sequence shown here is derived from an EMBL/GenBank/DDBJ whole genome shotgun (WGS) entry which is preliminary data.</text>
</comment>
<organism evidence="8 9">
    <name type="scientific">Liquidambar formosana</name>
    <name type="common">Formosan gum</name>
    <dbReference type="NCBI Taxonomy" id="63359"/>
    <lineage>
        <taxon>Eukaryota</taxon>
        <taxon>Viridiplantae</taxon>
        <taxon>Streptophyta</taxon>
        <taxon>Embryophyta</taxon>
        <taxon>Tracheophyta</taxon>
        <taxon>Spermatophyta</taxon>
        <taxon>Magnoliopsida</taxon>
        <taxon>eudicotyledons</taxon>
        <taxon>Gunneridae</taxon>
        <taxon>Pentapetalae</taxon>
        <taxon>Saxifragales</taxon>
        <taxon>Altingiaceae</taxon>
        <taxon>Liquidambar</taxon>
    </lineage>
</organism>
<evidence type="ECO:0000256" key="5">
    <source>
        <dbReference type="ARBA" id="ARBA00023242"/>
    </source>
</evidence>
<dbReference type="EMBL" id="JBBPBK010000016">
    <property type="protein sequence ID" value="KAK9267085.1"/>
    <property type="molecule type" value="Genomic_DNA"/>
</dbReference>
<protein>
    <recommendedName>
        <fullName evidence="7">MADS-box domain-containing protein</fullName>
    </recommendedName>
</protein>
<dbReference type="GO" id="GO:0000978">
    <property type="term" value="F:RNA polymerase II cis-regulatory region sequence-specific DNA binding"/>
    <property type="evidence" value="ECO:0007669"/>
    <property type="project" value="TreeGrafter"/>
</dbReference>
<evidence type="ECO:0000256" key="2">
    <source>
        <dbReference type="ARBA" id="ARBA00023015"/>
    </source>
</evidence>
<dbReference type="GO" id="GO:0046983">
    <property type="term" value="F:protein dimerization activity"/>
    <property type="evidence" value="ECO:0007669"/>
    <property type="project" value="InterPro"/>
</dbReference>
<reference evidence="8 9" key="1">
    <citation type="journal article" date="2024" name="Plant J.">
        <title>Genome sequences and population genomics reveal climatic adaptation and genomic divergence between two closely related sweetgum species.</title>
        <authorList>
            <person name="Xu W.Q."/>
            <person name="Ren C.Q."/>
            <person name="Zhang X.Y."/>
            <person name="Comes H.P."/>
            <person name="Liu X.H."/>
            <person name="Li Y.G."/>
            <person name="Kettle C.J."/>
            <person name="Jalonen R."/>
            <person name="Gaisberger H."/>
            <person name="Ma Y.Z."/>
            <person name="Qiu Y.X."/>
        </authorList>
    </citation>
    <scope>NUCLEOTIDE SEQUENCE [LARGE SCALE GENOMIC DNA]</scope>
    <source>
        <strain evidence="8">Hangzhou</strain>
    </source>
</reference>
<feature type="domain" description="MADS-box" evidence="7">
    <location>
        <begin position="1"/>
        <end position="61"/>
    </location>
</feature>
<accession>A0AAP0N5U1</accession>
<keyword evidence="3" id="KW-0238">DNA-binding</keyword>
<evidence type="ECO:0000256" key="4">
    <source>
        <dbReference type="ARBA" id="ARBA00023163"/>
    </source>
</evidence>
<gene>
    <name evidence="8" type="ORF">L1049_009503</name>
</gene>
<dbReference type="CDD" id="cd00265">
    <property type="entry name" value="MADS_MEF2_like"/>
    <property type="match status" value="1"/>
</dbReference>
<dbReference type="SUPFAM" id="SSF55455">
    <property type="entry name" value="SRF-like"/>
    <property type="match status" value="1"/>
</dbReference>
<comment type="subcellular location">
    <subcellularLocation>
        <location evidence="1">Nucleus</location>
    </subcellularLocation>
</comment>
<evidence type="ECO:0000256" key="3">
    <source>
        <dbReference type="ARBA" id="ARBA00023125"/>
    </source>
</evidence>
<dbReference type="GO" id="GO:0000981">
    <property type="term" value="F:DNA-binding transcription factor activity, RNA polymerase II-specific"/>
    <property type="evidence" value="ECO:0007669"/>
    <property type="project" value="TreeGrafter"/>
</dbReference>
<evidence type="ECO:0000313" key="9">
    <source>
        <dbReference type="Proteomes" id="UP001415857"/>
    </source>
</evidence>
<feature type="region of interest" description="Disordered" evidence="6">
    <location>
        <begin position="105"/>
        <end position="124"/>
    </location>
</feature>
<evidence type="ECO:0000256" key="1">
    <source>
        <dbReference type="ARBA" id="ARBA00004123"/>
    </source>
</evidence>
<dbReference type="AlphaFoldDB" id="A0AAP0N5U1"/>
<evidence type="ECO:0000313" key="8">
    <source>
        <dbReference type="EMBL" id="KAK9267085.1"/>
    </source>
</evidence>
<dbReference type="PANTHER" id="PTHR11945:SF534">
    <property type="entry name" value="MYOCYTE-SPECIFIC ENHANCER FACTOR 2"/>
    <property type="match status" value="1"/>
</dbReference>